<name>A0A1T4ZZW3_9FIRM</name>
<evidence type="ECO:0000256" key="3">
    <source>
        <dbReference type="ARBA" id="ARBA00022801"/>
    </source>
</evidence>
<organism evidence="6 7">
    <name type="scientific">Acetoanaerobium noterae</name>
    <dbReference type="NCBI Taxonomy" id="745369"/>
    <lineage>
        <taxon>Bacteria</taxon>
        <taxon>Bacillati</taxon>
        <taxon>Bacillota</taxon>
        <taxon>Clostridia</taxon>
        <taxon>Peptostreptococcales</taxon>
        <taxon>Filifactoraceae</taxon>
        <taxon>Acetoanaerobium</taxon>
    </lineage>
</organism>
<dbReference type="OrthoDB" id="9812962at2"/>
<dbReference type="EMBL" id="FUYN01000001">
    <property type="protein sequence ID" value="SKB28258.1"/>
    <property type="molecule type" value="Genomic_DNA"/>
</dbReference>
<dbReference type="InterPro" id="IPR000064">
    <property type="entry name" value="NLP_P60_dom"/>
</dbReference>
<evidence type="ECO:0000259" key="5">
    <source>
        <dbReference type="PROSITE" id="PS51935"/>
    </source>
</evidence>
<keyword evidence="7" id="KW-1185">Reference proteome</keyword>
<sequence>MINRNKILEAALMLKSKNIKYKLGAKAMPPTIPKVLDCSGFVRYCYKIVGVDIPDGTWYQWHASNSIKVSDLKIGDLGFKHDPGVERGINHIGIYAGDGKWIHCNASRNGITLEKTTIFPYARRIKGVSFTNVKPEEDEDMARKPVSQKELDYGIDAINNLAKLKIINSPERHIADLKEYPWDWKMWVIQNNIAEKCGGTK</sequence>
<protein>
    <submittedName>
        <fullName evidence="6">NlpC/P60 family protein</fullName>
    </submittedName>
</protein>
<comment type="similarity">
    <text evidence="1">Belongs to the peptidase C40 family.</text>
</comment>
<gene>
    <name evidence="6" type="ORF">SAMN02745120_0589</name>
</gene>
<dbReference type="PANTHER" id="PTHR47053">
    <property type="entry name" value="MUREIN DD-ENDOPEPTIDASE MEPH-RELATED"/>
    <property type="match status" value="1"/>
</dbReference>
<dbReference type="Proteomes" id="UP000243406">
    <property type="component" value="Unassembled WGS sequence"/>
</dbReference>
<proteinExistence type="inferred from homology"/>
<dbReference type="RefSeq" id="WP_079588555.1">
    <property type="nucleotide sequence ID" value="NZ_FUYN01000001.1"/>
</dbReference>
<evidence type="ECO:0000256" key="4">
    <source>
        <dbReference type="ARBA" id="ARBA00022807"/>
    </source>
</evidence>
<keyword evidence="3" id="KW-0378">Hydrolase</keyword>
<evidence type="ECO:0000313" key="6">
    <source>
        <dbReference type="EMBL" id="SKB28258.1"/>
    </source>
</evidence>
<evidence type="ECO:0000256" key="1">
    <source>
        <dbReference type="ARBA" id="ARBA00007074"/>
    </source>
</evidence>
<dbReference type="GO" id="GO:0008234">
    <property type="term" value="F:cysteine-type peptidase activity"/>
    <property type="evidence" value="ECO:0007669"/>
    <property type="project" value="UniProtKB-KW"/>
</dbReference>
<dbReference type="Pfam" id="PF00877">
    <property type="entry name" value="NLPC_P60"/>
    <property type="match status" value="1"/>
</dbReference>
<dbReference type="PANTHER" id="PTHR47053:SF1">
    <property type="entry name" value="MUREIN DD-ENDOPEPTIDASE MEPH-RELATED"/>
    <property type="match status" value="1"/>
</dbReference>
<feature type="domain" description="NlpC/P60" evidence="5">
    <location>
        <begin position="1"/>
        <end position="133"/>
    </location>
</feature>
<dbReference type="GO" id="GO:0006508">
    <property type="term" value="P:proteolysis"/>
    <property type="evidence" value="ECO:0007669"/>
    <property type="project" value="UniProtKB-KW"/>
</dbReference>
<reference evidence="7" key="1">
    <citation type="submission" date="2017-02" db="EMBL/GenBank/DDBJ databases">
        <authorList>
            <person name="Varghese N."/>
            <person name="Submissions S."/>
        </authorList>
    </citation>
    <scope>NUCLEOTIDE SEQUENCE [LARGE SCALE GENOMIC DNA]</scope>
    <source>
        <strain evidence="7">ATCC 35199</strain>
    </source>
</reference>
<dbReference type="AlphaFoldDB" id="A0A1T4ZZW3"/>
<keyword evidence="2" id="KW-0645">Protease</keyword>
<dbReference type="Gene3D" id="3.90.1720.10">
    <property type="entry name" value="endopeptidase domain like (from Nostoc punctiforme)"/>
    <property type="match status" value="1"/>
</dbReference>
<dbReference type="InterPro" id="IPR051202">
    <property type="entry name" value="Peptidase_C40"/>
</dbReference>
<dbReference type="PROSITE" id="PS51935">
    <property type="entry name" value="NLPC_P60"/>
    <property type="match status" value="1"/>
</dbReference>
<keyword evidence="4" id="KW-0788">Thiol protease</keyword>
<evidence type="ECO:0000313" key="7">
    <source>
        <dbReference type="Proteomes" id="UP000243406"/>
    </source>
</evidence>
<accession>A0A1T4ZZW3</accession>
<dbReference type="InterPro" id="IPR038765">
    <property type="entry name" value="Papain-like_cys_pep_sf"/>
</dbReference>
<dbReference type="SUPFAM" id="SSF54001">
    <property type="entry name" value="Cysteine proteinases"/>
    <property type="match status" value="1"/>
</dbReference>
<evidence type="ECO:0000256" key="2">
    <source>
        <dbReference type="ARBA" id="ARBA00022670"/>
    </source>
</evidence>